<organism evidence="2 3">
    <name type="scientific">Streptomyces hebeiensis</name>
    <dbReference type="NCBI Taxonomy" id="229486"/>
    <lineage>
        <taxon>Bacteria</taxon>
        <taxon>Bacillati</taxon>
        <taxon>Actinomycetota</taxon>
        <taxon>Actinomycetes</taxon>
        <taxon>Kitasatosporales</taxon>
        <taxon>Streptomycetaceae</taxon>
        <taxon>Streptomyces</taxon>
    </lineage>
</organism>
<keyword evidence="3" id="KW-1185">Reference proteome</keyword>
<gene>
    <name evidence="2" type="ORF">GCM10009654_47580</name>
</gene>
<dbReference type="Pfam" id="PF19934">
    <property type="entry name" value="DUF6397"/>
    <property type="match status" value="1"/>
</dbReference>
<evidence type="ECO:0000313" key="3">
    <source>
        <dbReference type="Proteomes" id="UP001501371"/>
    </source>
</evidence>
<feature type="compositionally biased region" description="Basic and acidic residues" evidence="1">
    <location>
        <begin position="253"/>
        <end position="265"/>
    </location>
</feature>
<feature type="compositionally biased region" description="Pro residues" evidence="1">
    <location>
        <begin position="281"/>
        <end position="298"/>
    </location>
</feature>
<proteinExistence type="predicted"/>
<dbReference type="InterPro" id="IPR045652">
    <property type="entry name" value="DUF6397"/>
</dbReference>
<feature type="region of interest" description="Disordered" evidence="1">
    <location>
        <begin position="252"/>
        <end position="342"/>
    </location>
</feature>
<feature type="compositionally biased region" description="Low complexity" evidence="1">
    <location>
        <begin position="321"/>
        <end position="330"/>
    </location>
</feature>
<evidence type="ECO:0000256" key="1">
    <source>
        <dbReference type="SAM" id="MobiDB-lite"/>
    </source>
</evidence>
<comment type="caution">
    <text evidence="2">The sequence shown here is derived from an EMBL/GenBank/DDBJ whole genome shotgun (WGS) entry which is preliminary data.</text>
</comment>
<accession>A0ABP4FJF1</accession>
<dbReference type="EMBL" id="BAAAKV010000046">
    <property type="protein sequence ID" value="GAA1184507.1"/>
    <property type="molecule type" value="Genomic_DNA"/>
</dbReference>
<evidence type="ECO:0000313" key="2">
    <source>
        <dbReference type="EMBL" id="GAA1184507.1"/>
    </source>
</evidence>
<reference evidence="3" key="1">
    <citation type="journal article" date="2019" name="Int. J. Syst. Evol. Microbiol.">
        <title>The Global Catalogue of Microorganisms (GCM) 10K type strain sequencing project: providing services to taxonomists for standard genome sequencing and annotation.</title>
        <authorList>
            <consortium name="The Broad Institute Genomics Platform"/>
            <consortium name="The Broad Institute Genome Sequencing Center for Infectious Disease"/>
            <person name="Wu L."/>
            <person name="Ma J."/>
        </authorList>
    </citation>
    <scope>NUCLEOTIDE SEQUENCE [LARGE SCALE GENOMIC DNA]</scope>
    <source>
        <strain evidence="3">JCM 12696</strain>
    </source>
</reference>
<dbReference type="Proteomes" id="UP001501371">
    <property type="component" value="Unassembled WGS sequence"/>
</dbReference>
<name>A0ABP4FJF1_9ACTN</name>
<protein>
    <submittedName>
        <fullName evidence="2">DUF6397 family protein</fullName>
    </submittedName>
</protein>
<sequence length="342" mass="37316">MEEAAERPAAVGIARAAQELCLRRGEFELAAELGHVRTIAGPVAGRRQVSRREIDRLRAAEGFPDALRERVRTVGTAEGAELMLISPGRFGRLARAGFITPVRFYLNRYRAIVWLYLADELRQFAERERVLLSGRFPKGLDGGTAAGRDLRARNWRGRRIGLLLQECAGPWERAAVVAVVLDPAQLAELVPDPYERAYVRRLMPELSQVHPQSETAREKVRRLLVADDPDEIQWHRAGLTLLLETARCARPAPRPDEVLPDDRGADAAARSPVPPSDENVPTPPSGAVAPPPSGPGPSPHTGRETVASPRAPVAPCGDGRAGLLARLGLGRSRRPRVAAPPR</sequence>